<accession>A0A1Q9E6L9</accession>
<sequence length="191" mass="21661">MDLSDVQQQMSSGLNFGMMQALRTGNPILDVLICMLIPVLFSFLLGQNTSDPLSTKFIDSARYVYDFITGTKTYIRRIEYEDTGNNILQKAIKIYLQEKCSLEIDDAEVFLLPQKEIKLEKDQYGDVCLFSGSYKQLLAYSVNRLPKKDHWIAVDDAHPSLYFRQSLDVSEEGQTFSPSLLLQPVLPTASS</sequence>
<feature type="transmembrane region" description="Helical" evidence="1">
    <location>
        <begin position="28"/>
        <end position="46"/>
    </location>
</feature>
<dbReference type="EMBL" id="LSRX01000247">
    <property type="protein sequence ID" value="OLQ03063.1"/>
    <property type="molecule type" value="Genomic_DNA"/>
</dbReference>
<organism evidence="2 3">
    <name type="scientific">Symbiodinium microadriaticum</name>
    <name type="common">Dinoflagellate</name>
    <name type="synonym">Zooxanthella microadriatica</name>
    <dbReference type="NCBI Taxonomy" id="2951"/>
    <lineage>
        <taxon>Eukaryota</taxon>
        <taxon>Sar</taxon>
        <taxon>Alveolata</taxon>
        <taxon>Dinophyceae</taxon>
        <taxon>Suessiales</taxon>
        <taxon>Symbiodiniaceae</taxon>
        <taxon>Symbiodinium</taxon>
    </lineage>
</organism>
<evidence type="ECO:0000313" key="2">
    <source>
        <dbReference type="EMBL" id="OLQ03063.1"/>
    </source>
</evidence>
<gene>
    <name evidence="2" type="ORF">AK812_SmicGene14005</name>
</gene>
<comment type="caution">
    <text evidence="2">The sequence shown here is derived from an EMBL/GenBank/DDBJ whole genome shotgun (WGS) entry which is preliminary data.</text>
</comment>
<protein>
    <submittedName>
        <fullName evidence="2">Uncharacterized protein</fullName>
    </submittedName>
</protein>
<proteinExistence type="predicted"/>
<dbReference type="AlphaFoldDB" id="A0A1Q9E6L9"/>
<dbReference type="OrthoDB" id="10251412at2759"/>
<evidence type="ECO:0000256" key="1">
    <source>
        <dbReference type="SAM" id="Phobius"/>
    </source>
</evidence>
<keyword evidence="3" id="KW-1185">Reference proteome</keyword>
<keyword evidence="1" id="KW-1133">Transmembrane helix</keyword>
<name>A0A1Q9E6L9_SYMMI</name>
<dbReference type="Proteomes" id="UP000186817">
    <property type="component" value="Unassembled WGS sequence"/>
</dbReference>
<reference evidence="2 3" key="1">
    <citation type="submission" date="2016-02" db="EMBL/GenBank/DDBJ databases">
        <title>Genome analysis of coral dinoflagellate symbionts highlights evolutionary adaptations to a symbiotic lifestyle.</title>
        <authorList>
            <person name="Aranda M."/>
            <person name="Li Y."/>
            <person name="Liew Y.J."/>
            <person name="Baumgarten S."/>
            <person name="Simakov O."/>
            <person name="Wilson M."/>
            <person name="Piel J."/>
            <person name="Ashoor H."/>
            <person name="Bougouffa S."/>
            <person name="Bajic V.B."/>
            <person name="Ryu T."/>
            <person name="Ravasi T."/>
            <person name="Bayer T."/>
            <person name="Micklem G."/>
            <person name="Kim H."/>
            <person name="Bhak J."/>
            <person name="Lajeunesse T.C."/>
            <person name="Voolstra C.R."/>
        </authorList>
    </citation>
    <scope>NUCLEOTIDE SEQUENCE [LARGE SCALE GENOMIC DNA]</scope>
    <source>
        <strain evidence="2 3">CCMP2467</strain>
    </source>
</reference>
<keyword evidence="1" id="KW-0812">Transmembrane</keyword>
<keyword evidence="1" id="KW-0472">Membrane</keyword>
<evidence type="ECO:0000313" key="3">
    <source>
        <dbReference type="Proteomes" id="UP000186817"/>
    </source>
</evidence>